<organism evidence="2 3">
    <name type="scientific">Entomobacter blattae</name>
    <dbReference type="NCBI Taxonomy" id="2762277"/>
    <lineage>
        <taxon>Bacteria</taxon>
        <taxon>Pseudomonadati</taxon>
        <taxon>Pseudomonadota</taxon>
        <taxon>Alphaproteobacteria</taxon>
        <taxon>Acetobacterales</taxon>
        <taxon>Acetobacteraceae</taxon>
        <taxon>Entomobacter</taxon>
    </lineage>
</organism>
<name>A0A7H1NP04_9PROT</name>
<dbReference type="RefSeq" id="WP_203413981.1">
    <property type="nucleotide sequence ID" value="NZ_CP060244.1"/>
</dbReference>
<evidence type="ECO:0000313" key="3">
    <source>
        <dbReference type="Proteomes" id="UP000516349"/>
    </source>
</evidence>
<dbReference type="EMBL" id="CP060244">
    <property type="protein sequence ID" value="QNT77514.1"/>
    <property type="molecule type" value="Genomic_DNA"/>
</dbReference>
<reference evidence="2 3" key="1">
    <citation type="submission" date="2020-08" db="EMBL/GenBank/DDBJ databases">
        <title>Complete genome sequence of Entomobacter blattae G55GP.</title>
        <authorList>
            <person name="Poehlein A."/>
            <person name="Guzman J."/>
            <person name="Daniel R."/>
            <person name="Vilcinskas A."/>
        </authorList>
    </citation>
    <scope>NUCLEOTIDE SEQUENCE [LARGE SCALE GENOMIC DNA]</scope>
    <source>
        <strain evidence="2 3">G55GP</strain>
    </source>
</reference>
<evidence type="ECO:0000313" key="2">
    <source>
        <dbReference type="EMBL" id="QNT77514.1"/>
    </source>
</evidence>
<dbReference type="KEGG" id="ebla:JGUZn3_02560"/>
<keyword evidence="3" id="KW-1185">Reference proteome</keyword>
<dbReference type="AlphaFoldDB" id="A0A7H1NP04"/>
<dbReference type="GO" id="GO:0016740">
    <property type="term" value="F:transferase activity"/>
    <property type="evidence" value="ECO:0007669"/>
    <property type="project" value="UniProtKB-KW"/>
</dbReference>
<dbReference type="Gene3D" id="3.30.110.40">
    <property type="entry name" value="TusA-like domain"/>
    <property type="match status" value="1"/>
</dbReference>
<dbReference type="InterPro" id="IPR001455">
    <property type="entry name" value="TusA-like"/>
</dbReference>
<dbReference type="InterPro" id="IPR036868">
    <property type="entry name" value="TusA-like_sf"/>
</dbReference>
<evidence type="ECO:0000259" key="1">
    <source>
        <dbReference type="Pfam" id="PF01206"/>
    </source>
</evidence>
<proteinExistence type="predicted"/>
<sequence length="77" mass="8733">MTSKNKLNITSYICPMTFVKTRIALDQLPAGATLEVHLKGKEPLVNIRRNVQELGYKITNEISLENNETIVVIYKSQ</sequence>
<dbReference type="CDD" id="cd00291">
    <property type="entry name" value="SirA_YedF_YeeD"/>
    <property type="match status" value="1"/>
</dbReference>
<gene>
    <name evidence="2" type="ORF">JGUZn3_02560</name>
</gene>
<protein>
    <submittedName>
        <fullName evidence="2">Sulfurtransferase TusA</fullName>
    </submittedName>
</protein>
<keyword evidence="2" id="KW-0808">Transferase</keyword>
<dbReference type="SUPFAM" id="SSF64307">
    <property type="entry name" value="SirA-like"/>
    <property type="match status" value="1"/>
</dbReference>
<accession>A0A7H1NP04</accession>
<dbReference type="Pfam" id="PF01206">
    <property type="entry name" value="TusA"/>
    <property type="match status" value="1"/>
</dbReference>
<feature type="domain" description="UPF0033" evidence="1">
    <location>
        <begin position="6"/>
        <end position="74"/>
    </location>
</feature>
<dbReference type="Proteomes" id="UP000516349">
    <property type="component" value="Chromosome"/>
</dbReference>